<dbReference type="Proteomes" id="UP001140513">
    <property type="component" value="Unassembled WGS sequence"/>
</dbReference>
<feature type="region of interest" description="Disordered" evidence="1">
    <location>
        <begin position="24"/>
        <end position="106"/>
    </location>
</feature>
<keyword evidence="3" id="KW-1185">Reference proteome</keyword>
<dbReference type="RefSeq" id="XP_056066629.1">
    <property type="nucleotide sequence ID" value="XM_056219502.1"/>
</dbReference>
<reference evidence="2" key="1">
    <citation type="submission" date="2022-10" db="EMBL/GenBank/DDBJ databases">
        <title>Tapping the CABI collections for fungal endophytes: first genome assemblies for Collariella, Neodidymelliopsis, Ascochyta clinopodiicola, Didymella pomorum, Didymosphaeria variabile, Neocosmospora piperis and Neocucurbitaria cava.</title>
        <authorList>
            <person name="Hill R."/>
        </authorList>
    </citation>
    <scope>NUCLEOTIDE SEQUENCE</scope>
    <source>
        <strain evidence="2">IMI 356815</strain>
    </source>
</reference>
<feature type="compositionally biased region" description="Acidic residues" evidence="1">
    <location>
        <begin position="80"/>
        <end position="94"/>
    </location>
</feature>
<dbReference type="AlphaFoldDB" id="A0A9W8XDH6"/>
<organism evidence="2 3">
    <name type="scientific">Didymosphaeria variabile</name>
    <dbReference type="NCBI Taxonomy" id="1932322"/>
    <lineage>
        <taxon>Eukaryota</taxon>
        <taxon>Fungi</taxon>
        <taxon>Dikarya</taxon>
        <taxon>Ascomycota</taxon>
        <taxon>Pezizomycotina</taxon>
        <taxon>Dothideomycetes</taxon>
        <taxon>Pleosporomycetidae</taxon>
        <taxon>Pleosporales</taxon>
        <taxon>Massarineae</taxon>
        <taxon>Didymosphaeriaceae</taxon>
        <taxon>Didymosphaeria</taxon>
    </lineage>
</organism>
<name>A0A9W8XDH6_9PLEO</name>
<evidence type="ECO:0000313" key="3">
    <source>
        <dbReference type="Proteomes" id="UP001140513"/>
    </source>
</evidence>
<sequence length="106" mass="12256">MHVAGSTHVVIRLLKLPKNWSWETRVPNEREELPELDWSDLTSADGEAKEQWEHEDPISEDRGVSYEEWVRDLYEKTDDSQSDEESESESESESGENSWKGDSTGE</sequence>
<comment type="caution">
    <text evidence="2">The sequence shown here is derived from an EMBL/GenBank/DDBJ whole genome shotgun (WGS) entry which is preliminary data.</text>
</comment>
<evidence type="ECO:0000313" key="2">
    <source>
        <dbReference type="EMBL" id="KAJ4346829.1"/>
    </source>
</evidence>
<accession>A0A9W8XDH6</accession>
<evidence type="ECO:0000256" key="1">
    <source>
        <dbReference type="SAM" id="MobiDB-lite"/>
    </source>
</evidence>
<gene>
    <name evidence="2" type="ORF">N0V89_010761</name>
</gene>
<protein>
    <submittedName>
        <fullName evidence="2">Uncharacterized protein</fullName>
    </submittedName>
</protein>
<dbReference type="EMBL" id="JAPEUX010000008">
    <property type="protein sequence ID" value="KAJ4346829.1"/>
    <property type="molecule type" value="Genomic_DNA"/>
</dbReference>
<proteinExistence type="predicted"/>
<dbReference type="GeneID" id="80914291"/>
<feature type="compositionally biased region" description="Basic and acidic residues" evidence="1">
    <location>
        <begin position="46"/>
        <end position="79"/>
    </location>
</feature>